<evidence type="ECO:0000256" key="1">
    <source>
        <dbReference type="SAM" id="MobiDB-lite"/>
    </source>
</evidence>
<evidence type="ECO:0000313" key="2">
    <source>
        <dbReference type="WBParaSite" id="SSTP_0000073700.1"/>
    </source>
</evidence>
<reference evidence="2" key="1">
    <citation type="submission" date="2015-08" db="UniProtKB">
        <authorList>
            <consortium name="WormBaseParasite"/>
        </authorList>
    </citation>
    <scope>IDENTIFICATION</scope>
</reference>
<organism evidence="2">
    <name type="scientific">Strongyloides stercoralis</name>
    <name type="common">Threadworm</name>
    <dbReference type="NCBI Taxonomy" id="6248"/>
    <lineage>
        <taxon>Eukaryota</taxon>
        <taxon>Metazoa</taxon>
        <taxon>Ecdysozoa</taxon>
        <taxon>Nematoda</taxon>
        <taxon>Chromadorea</taxon>
        <taxon>Rhabditida</taxon>
        <taxon>Tylenchina</taxon>
        <taxon>Panagrolaimomorpha</taxon>
        <taxon>Strongyloidoidea</taxon>
        <taxon>Strongyloididae</taxon>
        <taxon>Strongyloides</taxon>
    </lineage>
</organism>
<feature type="region of interest" description="Disordered" evidence="1">
    <location>
        <begin position="31"/>
        <end position="58"/>
    </location>
</feature>
<accession>A0A0K0DU21</accession>
<feature type="region of interest" description="Disordered" evidence="1">
    <location>
        <begin position="76"/>
        <end position="96"/>
    </location>
</feature>
<dbReference type="AlphaFoldDB" id="A0A0K0DU21"/>
<name>A0A0K0DU21_STRER</name>
<protein>
    <submittedName>
        <fullName evidence="2">Uncharacterized protein</fullName>
    </submittedName>
</protein>
<proteinExistence type="predicted"/>
<sequence length="96" mass="10655">MVIAIVNAATVKRNFEVDQLLVRNIPRSRRELKSKIHDKDSSEESKESDESDEKIIESSGISVPKLELYSGRKIHIGSNEGSGMDLNEIEGSGDQI</sequence>
<dbReference type="WBParaSite" id="SSTP_0000073700.1">
    <property type="protein sequence ID" value="SSTP_0000073700.1"/>
    <property type="gene ID" value="SSTP_0000073700"/>
</dbReference>
<feature type="compositionally biased region" description="Basic and acidic residues" evidence="1">
    <location>
        <begin position="31"/>
        <end position="45"/>
    </location>
</feature>